<evidence type="ECO:0000313" key="10">
    <source>
        <dbReference type="Proteomes" id="UP000701801"/>
    </source>
</evidence>
<proteinExistence type="inferred from homology"/>
<accession>A0A9N9LJL9</accession>
<keyword evidence="4" id="KW-0378">Hydrolase</keyword>
<feature type="transmembrane region" description="Helical" evidence="7">
    <location>
        <begin position="256"/>
        <end position="275"/>
    </location>
</feature>
<evidence type="ECO:0000256" key="4">
    <source>
        <dbReference type="ARBA" id="ARBA00022801"/>
    </source>
</evidence>
<dbReference type="InterPro" id="IPR022764">
    <property type="entry name" value="Peptidase_S54_rhomboid_dom"/>
</dbReference>
<keyword evidence="5 7" id="KW-1133">Transmembrane helix</keyword>
<dbReference type="GO" id="GO:0006465">
    <property type="term" value="P:signal peptide processing"/>
    <property type="evidence" value="ECO:0007669"/>
    <property type="project" value="TreeGrafter"/>
</dbReference>
<keyword evidence="3 7" id="KW-0812">Transmembrane</keyword>
<feature type="transmembrane region" description="Helical" evidence="7">
    <location>
        <begin position="149"/>
        <end position="171"/>
    </location>
</feature>
<feature type="transmembrane region" description="Helical" evidence="7">
    <location>
        <begin position="191"/>
        <end position="209"/>
    </location>
</feature>
<dbReference type="GO" id="GO:0016020">
    <property type="term" value="C:membrane"/>
    <property type="evidence" value="ECO:0007669"/>
    <property type="project" value="UniProtKB-SubCell"/>
</dbReference>
<dbReference type="InterPro" id="IPR050925">
    <property type="entry name" value="Rhomboid_protease_S54"/>
</dbReference>
<evidence type="ECO:0000313" key="9">
    <source>
        <dbReference type="EMBL" id="CAG8973781.1"/>
    </source>
</evidence>
<dbReference type="SUPFAM" id="SSF144091">
    <property type="entry name" value="Rhomboid-like"/>
    <property type="match status" value="1"/>
</dbReference>
<dbReference type="PANTHER" id="PTHR43731:SF14">
    <property type="entry name" value="PRESENILIN-ASSOCIATED RHOMBOID-LIKE PROTEIN, MITOCHONDRIAL"/>
    <property type="match status" value="1"/>
</dbReference>
<keyword evidence="6 7" id="KW-0472">Membrane</keyword>
<evidence type="ECO:0000256" key="5">
    <source>
        <dbReference type="ARBA" id="ARBA00022989"/>
    </source>
</evidence>
<dbReference type="Proteomes" id="UP000701801">
    <property type="component" value="Unassembled WGS sequence"/>
</dbReference>
<evidence type="ECO:0000259" key="8">
    <source>
        <dbReference type="Pfam" id="PF01694"/>
    </source>
</evidence>
<dbReference type="PANTHER" id="PTHR43731">
    <property type="entry name" value="RHOMBOID PROTEASE"/>
    <property type="match status" value="1"/>
</dbReference>
<feature type="transmembrane region" description="Helical" evidence="7">
    <location>
        <begin position="216"/>
        <end position="236"/>
    </location>
</feature>
<dbReference type="GO" id="GO:0004252">
    <property type="term" value="F:serine-type endopeptidase activity"/>
    <property type="evidence" value="ECO:0007669"/>
    <property type="project" value="InterPro"/>
</dbReference>
<sequence>MLHSHHAIRRVKLAPRLGKRRPFSSKHPHIPKFYFPREILPPVRVLGPKLWCFGVAGIIYVGCATYETYQEVQESKGRPGPLTVKGTNLASYGSSTTGTGLLGDLTGAEKALFAIGALNLGIFGIARAVPRTIMTLVHVPASGRNFTMLTSTFGHLGALHLAFNMLALFSFGYTVAESPTFTSSGSHLTAFYLSTGLFASLGQHLRAAVPRSSARFVPALGASGAIMGLIGVWAMVYPDHRFGIMLLPGSLPAGEALMYMIAFETWGTVFGFPYIKFAHAAHLTGLLAGAAYVHFDGKKRLWQPTKRLAFNSMKGLNMI</sequence>
<evidence type="ECO:0000256" key="3">
    <source>
        <dbReference type="ARBA" id="ARBA00022692"/>
    </source>
</evidence>
<dbReference type="OrthoDB" id="10260614at2759"/>
<comment type="subcellular location">
    <subcellularLocation>
        <location evidence="1">Membrane</location>
        <topology evidence="1">Multi-pass membrane protein</topology>
    </subcellularLocation>
</comment>
<name>A0A9N9LJL9_9HELO</name>
<evidence type="ECO:0000256" key="1">
    <source>
        <dbReference type="ARBA" id="ARBA00004141"/>
    </source>
</evidence>
<dbReference type="Pfam" id="PF01694">
    <property type="entry name" value="Rhomboid"/>
    <property type="match status" value="1"/>
</dbReference>
<keyword evidence="10" id="KW-1185">Reference proteome</keyword>
<feature type="domain" description="Peptidase S54 rhomboid" evidence="8">
    <location>
        <begin position="146"/>
        <end position="295"/>
    </location>
</feature>
<evidence type="ECO:0000256" key="7">
    <source>
        <dbReference type="SAM" id="Phobius"/>
    </source>
</evidence>
<dbReference type="Gene3D" id="1.20.1540.10">
    <property type="entry name" value="Rhomboid-like"/>
    <property type="match status" value="1"/>
</dbReference>
<dbReference type="AlphaFoldDB" id="A0A9N9LJL9"/>
<evidence type="ECO:0000256" key="2">
    <source>
        <dbReference type="ARBA" id="ARBA00009045"/>
    </source>
</evidence>
<protein>
    <recommendedName>
        <fullName evidence="8">Peptidase S54 rhomboid domain-containing protein</fullName>
    </recommendedName>
</protein>
<comment type="similarity">
    <text evidence="2">Belongs to the peptidase S54 family.</text>
</comment>
<evidence type="ECO:0000256" key="6">
    <source>
        <dbReference type="ARBA" id="ARBA00023136"/>
    </source>
</evidence>
<dbReference type="EMBL" id="CAJVRM010000080">
    <property type="protein sequence ID" value="CAG8973781.1"/>
    <property type="molecule type" value="Genomic_DNA"/>
</dbReference>
<gene>
    <name evidence="9" type="ORF">HYALB_00006326</name>
</gene>
<reference evidence="9" key="1">
    <citation type="submission" date="2021-07" db="EMBL/GenBank/DDBJ databases">
        <authorList>
            <person name="Durling M."/>
        </authorList>
    </citation>
    <scope>NUCLEOTIDE SEQUENCE</scope>
</reference>
<comment type="caution">
    <text evidence="9">The sequence shown here is derived from an EMBL/GenBank/DDBJ whole genome shotgun (WGS) entry which is preliminary data.</text>
</comment>
<dbReference type="InterPro" id="IPR035952">
    <property type="entry name" value="Rhomboid-like_sf"/>
</dbReference>
<organism evidence="9 10">
    <name type="scientific">Hymenoscyphus albidus</name>
    <dbReference type="NCBI Taxonomy" id="595503"/>
    <lineage>
        <taxon>Eukaryota</taxon>
        <taxon>Fungi</taxon>
        <taxon>Dikarya</taxon>
        <taxon>Ascomycota</taxon>
        <taxon>Pezizomycotina</taxon>
        <taxon>Leotiomycetes</taxon>
        <taxon>Helotiales</taxon>
        <taxon>Helotiaceae</taxon>
        <taxon>Hymenoscyphus</taxon>
    </lineage>
</organism>